<name>A0A0B7BM76_9EUPU</name>
<accession>A0A0B7BM76</accession>
<proteinExistence type="predicted"/>
<dbReference type="GO" id="GO:0004523">
    <property type="term" value="F:RNA-DNA hybrid ribonuclease activity"/>
    <property type="evidence" value="ECO:0007669"/>
    <property type="project" value="InterPro"/>
</dbReference>
<sequence>MQWIPGHSNTPGNDKADRLAKKGSTQEQPITATTLHTAKQILMTTNKEIYRNRWDMGRCLQTWPTLIPMTTSTTLQGEIKAPFFKLNLTLHNYMNRFQ</sequence>
<dbReference type="InterPro" id="IPR012337">
    <property type="entry name" value="RNaseH-like_sf"/>
</dbReference>
<dbReference type="InterPro" id="IPR036397">
    <property type="entry name" value="RNaseH_sf"/>
</dbReference>
<reference evidence="3" key="1">
    <citation type="submission" date="2014-12" db="EMBL/GenBank/DDBJ databases">
        <title>Insight into the proteome of Arion vulgaris.</title>
        <authorList>
            <person name="Aradska J."/>
            <person name="Bulat T."/>
            <person name="Smidak R."/>
            <person name="Sarate P."/>
            <person name="Gangsoo J."/>
            <person name="Sialana F."/>
            <person name="Bilban M."/>
            <person name="Lubec G."/>
        </authorList>
    </citation>
    <scope>NUCLEOTIDE SEQUENCE</scope>
    <source>
        <tissue evidence="3">Skin</tissue>
    </source>
</reference>
<evidence type="ECO:0000259" key="2">
    <source>
        <dbReference type="PROSITE" id="PS50879"/>
    </source>
</evidence>
<dbReference type="AlphaFoldDB" id="A0A0B7BM76"/>
<dbReference type="GO" id="GO:0003676">
    <property type="term" value="F:nucleic acid binding"/>
    <property type="evidence" value="ECO:0007669"/>
    <property type="project" value="InterPro"/>
</dbReference>
<feature type="compositionally biased region" description="Polar residues" evidence="1">
    <location>
        <begin position="23"/>
        <end position="33"/>
    </location>
</feature>
<evidence type="ECO:0000313" key="3">
    <source>
        <dbReference type="EMBL" id="CEK93977.1"/>
    </source>
</evidence>
<organism evidence="3">
    <name type="scientific">Arion vulgaris</name>
    <dbReference type="NCBI Taxonomy" id="1028688"/>
    <lineage>
        <taxon>Eukaryota</taxon>
        <taxon>Metazoa</taxon>
        <taxon>Spiralia</taxon>
        <taxon>Lophotrochozoa</taxon>
        <taxon>Mollusca</taxon>
        <taxon>Gastropoda</taxon>
        <taxon>Heterobranchia</taxon>
        <taxon>Euthyneura</taxon>
        <taxon>Panpulmonata</taxon>
        <taxon>Eupulmonata</taxon>
        <taxon>Stylommatophora</taxon>
        <taxon>Helicina</taxon>
        <taxon>Arionoidea</taxon>
        <taxon>Arionidae</taxon>
        <taxon>Arion</taxon>
    </lineage>
</organism>
<dbReference type="PROSITE" id="PS50879">
    <property type="entry name" value="RNASE_H_1"/>
    <property type="match status" value="1"/>
</dbReference>
<dbReference type="EMBL" id="HACG01047112">
    <property type="protein sequence ID" value="CEK93977.1"/>
    <property type="molecule type" value="Transcribed_RNA"/>
</dbReference>
<gene>
    <name evidence="3" type="primary">ORF198267</name>
</gene>
<dbReference type="SUPFAM" id="SSF53098">
    <property type="entry name" value="Ribonuclease H-like"/>
    <property type="match status" value="1"/>
</dbReference>
<feature type="region of interest" description="Disordered" evidence="1">
    <location>
        <begin position="1"/>
        <end position="33"/>
    </location>
</feature>
<dbReference type="InterPro" id="IPR002156">
    <property type="entry name" value="RNaseH_domain"/>
</dbReference>
<dbReference type="Gene3D" id="3.30.420.10">
    <property type="entry name" value="Ribonuclease H-like superfamily/Ribonuclease H"/>
    <property type="match status" value="1"/>
</dbReference>
<protein>
    <recommendedName>
        <fullName evidence="2">RNase H type-1 domain-containing protein</fullName>
    </recommendedName>
</protein>
<feature type="domain" description="RNase H type-1" evidence="2">
    <location>
        <begin position="1"/>
        <end position="25"/>
    </location>
</feature>
<evidence type="ECO:0000256" key="1">
    <source>
        <dbReference type="SAM" id="MobiDB-lite"/>
    </source>
</evidence>